<gene>
    <name evidence="1" type="ORF">HPE63_18125</name>
</gene>
<organism evidence="1 2">
    <name type="scientific">Maribacter arenosus</name>
    <dbReference type="NCBI Taxonomy" id="1854708"/>
    <lineage>
        <taxon>Bacteria</taxon>
        <taxon>Pseudomonadati</taxon>
        <taxon>Bacteroidota</taxon>
        <taxon>Flavobacteriia</taxon>
        <taxon>Flavobacteriales</taxon>
        <taxon>Flavobacteriaceae</taxon>
        <taxon>Maribacter</taxon>
    </lineage>
</organism>
<accession>A0ABR7VKJ0</accession>
<reference evidence="1 2" key="1">
    <citation type="submission" date="2020-05" db="EMBL/GenBank/DDBJ databases">
        <title>The draft genome sequence of Maribacter arenosus CAU 1321.</title>
        <authorList>
            <person name="Mu L."/>
        </authorList>
    </citation>
    <scope>NUCLEOTIDE SEQUENCE [LARGE SCALE GENOMIC DNA]</scope>
    <source>
        <strain evidence="1 2">CAU 1321</strain>
    </source>
</reference>
<evidence type="ECO:0000313" key="1">
    <source>
        <dbReference type="EMBL" id="MBD0852599.1"/>
    </source>
</evidence>
<protein>
    <submittedName>
        <fullName evidence="1">Heparin lyase I family protein</fullName>
    </submittedName>
</protein>
<dbReference type="EMBL" id="JABTCG010000011">
    <property type="protein sequence ID" value="MBD0852599.1"/>
    <property type="molecule type" value="Genomic_DNA"/>
</dbReference>
<dbReference type="GO" id="GO:0016829">
    <property type="term" value="F:lyase activity"/>
    <property type="evidence" value="ECO:0007669"/>
    <property type="project" value="UniProtKB-KW"/>
</dbReference>
<comment type="caution">
    <text evidence="1">The sequence shown here is derived from an EMBL/GenBank/DDBJ whole genome shotgun (WGS) entry which is preliminary data.</text>
</comment>
<keyword evidence="2" id="KW-1185">Reference proteome</keyword>
<evidence type="ECO:0000313" key="2">
    <source>
        <dbReference type="Proteomes" id="UP000598350"/>
    </source>
</evidence>
<dbReference type="RefSeq" id="WP_188315717.1">
    <property type="nucleotide sequence ID" value="NZ_JABTCG010000011.1"/>
</dbReference>
<dbReference type="Pfam" id="PF17963">
    <property type="entry name" value="Big_9"/>
    <property type="match status" value="1"/>
</dbReference>
<keyword evidence="1" id="KW-0456">Lyase</keyword>
<dbReference type="InterPro" id="IPR025975">
    <property type="entry name" value="Polysacc_lyase"/>
</dbReference>
<name>A0ABR7VKJ0_9FLAO</name>
<dbReference type="Pfam" id="PF14099">
    <property type="entry name" value="Polysacc_lyase"/>
    <property type="match status" value="1"/>
</dbReference>
<dbReference type="Gene3D" id="2.60.120.200">
    <property type="match status" value="1"/>
</dbReference>
<sequence>MNINPQSPFKVLLFSIIFIFHLSCSKDSDLLTDYVLRNSQEIVDGEYVVDDIYMVSQNDFIVLDVLSNDAYKEQDNVTITETSTPTNGSVVINTDNTLTYTPDPVTETVSVPETIDTFTYTTEIVKEDQSITTEEGTVTVVITPEENSTTPEENNNSNCVTNGGLAGDTGLKTWCWESVTLPQYSGSKGVSFSNGELVIDSECYEQQITKVGNQLKFRVNPTTPEVGSWCSRDYNMRAEIRTAPWNIRHPKGTEEWFGWSYTFGNDYVVDQNNQWLFWQVHHGVVGDSPQTELMIIKDGQFNGHNAGEIYVVNNVTDGEKYNPTGIKPTAGQKLDIVVHVVWDDASNGLLQVWINGQSVYDKQVATVYSSSPWGGNAKWGIYKWPWASSNGVQQSQQQGITHLETFMGNLRIITRQPGNSDYLHDSFSLVAPN</sequence>
<dbReference type="Proteomes" id="UP000598350">
    <property type="component" value="Unassembled WGS sequence"/>
</dbReference>
<proteinExistence type="predicted"/>